<reference evidence="2" key="1">
    <citation type="submission" date="2015-06" db="UniProtKB">
        <authorList>
            <consortium name="EnsemblPlants"/>
        </authorList>
    </citation>
    <scope>IDENTIFICATION</scope>
</reference>
<dbReference type="HOGENOM" id="CLU_2100750_0_0_1"/>
<keyword evidence="3" id="KW-1185">Reference proteome</keyword>
<protein>
    <submittedName>
        <fullName evidence="2">Uncharacterized protein</fullName>
    </submittedName>
</protein>
<evidence type="ECO:0000313" key="2">
    <source>
        <dbReference type="EnsemblPlants" id="ORGLA06G0190700.1"/>
    </source>
</evidence>
<dbReference type="AlphaFoldDB" id="I1Q444"/>
<keyword evidence="1" id="KW-1133">Transmembrane helix</keyword>
<name>I1Q444_ORYGL</name>
<proteinExistence type="predicted"/>
<reference evidence="2 3" key="2">
    <citation type="submission" date="2018-04" db="EMBL/GenBank/DDBJ databases">
        <title>OglaRS2 (Oryza glaberrima Reference Sequence Version 2).</title>
        <authorList>
            <person name="Zhang J."/>
            <person name="Kudrna D."/>
            <person name="Lee S."/>
            <person name="Talag J."/>
            <person name="Rajasekar S."/>
            <person name="Wing R.A."/>
        </authorList>
    </citation>
    <scope>NUCLEOTIDE SEQUENCE [LARGE SCALE GENOMIC DNA]</scope>
    <source>
        <strain evidence="2 3">cv. IRGC 96717</strain>
    </source>
</reference>
<dbReference type="Gramene" id="ORGLA06G0190700.1">
    <property type="protein sequence ID" value="ORGLA06G0190700.1"/>
    <property type="gene ID" value="ORGLA06G0190700"/>
</dbReference>
<feature type="transmembrane region" description="Helical" evidence="1">
    <location>
        <begin position="55"/>
        <end position="75"/>
    </location>
</feature>
<dbReference type="OMA" id="CHWIHAI"/>
<dbReference type="EnsemblPlants" id="ORGLA06G0190700.1">
    <property type="protein sequence ID" value="ORGLA06G0190700.1"/>
    <property type="gene ID" value="ORGLA06G0190700"/>
</dbReference>
<sequence length="116" mass="12777">MASLLTGIRCNAIRRRRRLLLLLPISPLIFSSLCTLACISLTLYKLSYKGKQKLWGNLTICHWIHAIVTGVFATLRHFGAASTMRLVAWMLIHGRAAALGAGNHRLVLSGVASVPW</sequence>
<feature type="transmembrane region" description="Helical" evidence="1">
    <location>
        <begin position="20"/>
        <end position="43"/>
    </location>
</feature>
<keyword evidence="1" id="KW-0812">Transmembrane</keyword>
<accession>I1Q444</accession>
<keyword evidence="1" id="KW-0472">Membrane</keyword>
<organism evidence="2 3">
    <name type="scientific">Oryza glaberrima</name>
    <name type="common">African rice</name>
    <dbReference type="NCBI Taxonomy" id="4538"/>
    <lineage>
        <taxon>Eukaryota</taxon>
        <taxon>Viridiplantae</taxon>
        <taxon>Streptophyta</taxon>
        <taxon>Embryophyta</taxon>
        <taxon>Tracheophyta</taxon>
        <taxon>Spermatophyta</taxon>
        <taxon>Magnoliopsida</taxon>
        <taxon>Liliopsida</taxon>
        <taxon>Poales</taxon>
        <taxon>Poaceae</taxon>
        <taxon>BOP clade</taxon>
        <taxon>Oryzoideae</taxon>
        <taxon>Oryzeae</taxon>
        <taxon>Oryzinae</taxon>
        <taxon>Oryza</taxon>
    </lineage>
</organism>
<evidence type="ECO:0000256" key="1">
    <source>
        <dbReference type="SAM" id="Phobius"/>
    </source>
</evidence>
<evidence type="ECO:0000313" key="3">
    <source>
        <dbReference type="Proteomes" id="UP000007306"/>
    </source>
</evidence>
<dbReference type="Proteomes" id="UP000007306">
    <property type="component" value="Chromosome 6"/>
</dbReference>